<dbReference type="Proteomes" id="UP000238479">
    <property type="component" value="Chromosome 7"/>
</dbReference>
<dbReference type="PROSITE" id="PS00086">
    <property type="entry name" value="CYTOCHROME_P450"/>
    <property type="match status" value="1"/>
</dbReference>
<dbReference type="AlphaFoldDB" id="A0A2P6P5H4"/>
<comment type="cofactor">
    <cofactor evidence="4">
        <name>heme</name>
        <dbReference type="ChEBI" id="CHEBI:30413"/>
    </cofactor>
</comment>
<protein>
    <submittedName>
        <fullName evidence="7">Putative cytochrome P450</fullName>
    </submittedName>
</protein>
<dbReference type="GO" id="GO:0004497">
    <property type="term" value="F:monooxygenase activity"/>
    <property type="evidence" value="ECO:0007669"/>
    <property type="project" value="UniProtKB-KW"/>
</dbReference>
<dbReference type="PRINTS" id="PR00385">
    <property type="entry name" value="P450"/>
</dbReference>
<organism evidence="7 8">
    <name type="scientific">Rosa chinensis</name>
    <name type="common">China rose</name>
    <dbReference type="NCBI Taxonomy" id="74649"/>
    <lineage>
        <taxon>Eukaryota</taxon>
        <taxon>Viridiplantae</taxon>
        <taxon>Streptophyta</taxon>
        <taxon>Embryophyta</taxon>
        <taxon>Tracheophyta</taxon>
        <taxon>Spermatophyta</taxon>
        <taxon>Magnoliopsida</taxon>
        <taxon>eudicotyledons</taxon>
        <taxon>Gunneridae</taxon>
        <taxon>Pentapetalae</taxon>
        <taxon>rosids</taxon>
        <taxon>fabids</taxon>
        <taxon>Rosales</taxon>
        <taxon>Rosaceae</taxon>
        <taxon>Rosoideae</taxon>
        <taxon>Rosoideae incertae sedis</taxon>
        <taxon>Rosa</taxon>
    </lineage>
</organism>
<comment type="similarity">
    <text evidence="1 5">Belongs to the cytochrome P450 family.</text>
</comment>
<evidence type="ECO:0000256" key="1">
    <source>
        <dbReference type="ARBA" id="ARBA00010617"/>
    </source>
</evidence>
<dbReference type="Pfam" id="PF00067">
    <property type="entry name" value="p450"/>
    <property type="match status" value="1"/>
</dbReference>
<evidence type="ECO:0000256" key="3">
    <source>
        <dbReference type="ARBA" id="ARBA00023004"/>
    </source>
</evidence>
<dbReference type="OMA" id="DNDAGMR"/>
<keyword evidence="6" id="KW-0472">Membrane</keyword>
<dbReference type="SUPFAM" id="SSF48264">
    <property type="entry name" value="Cytochrome P450"/>
    <property type="match status" value="1"/>
</dbReference>
<name>A0A2P6P5H4_ROSCH</name>
<keyword evidence="4 5" id="KW-0349">Heme</keyword>
<feature type="transmembrane region" description="Helical" evidence="6">
    <location>
        <begin position="21"/>
        <end position="42"/>
    </location>
</feature>
<dbReference type="CDD" id="cd11072">
    <property type="entry name" value="CYP71-like"/>
    <property type="match status" value="1"/>
</dbReference>
<dbReference type="PRINTS" id="PR00463">
    <property type="entry name" value="EP450I"/>
</dbReference>
<dbReference type="Gramene" id="PRQ17180">
    <property type="protein sequence ID" value="PRQ17180"/>
    <property type="gene ID" value="RchiOBHm_Chr7g0192231"/>
</dbReference>
<keyword evidence="3 4" id="KW-0408">Iron</keyword>
<comment type="caution">
    <text evidence="7">The sequence shown here is derived from an EMBL/GenBank/DDBJ whole genome shotgun (WGS) entry which is preliminary data.</text>
</comment>
<keyword evidence="5" id="KW-0560">Oxidoreductase</keyword>
<dbReference type="InterPro" id="IPR036396">
    <property type="entry name" value="Cyt_P450_sf"/>
</dbReference>
<keyword evidence="2 4" id="KW-0479">Metal-binding</keyword>
<dbReference type="GO" id="GO:0016705">
    <property type="term" value="F:oxidoreductase activity, acting on paired donors, with incorporation or reduction of molecular oxygen"/>
    <property type="evidence" value="ECO:0007669"/>
    <property type="project" value="InterPro"/>
</dbReference>
<proteinExistence type="inferred from homology"/>
<accession>A0A2P6P5H4</accession>
<dbReference type="GO" id="GO:0020037">
    <property type="term" value="F:heme binding"/>
    <property type="evidence" value="ECO:0007669"/>
    <property type="project" value="InterPro"/>
</dbReference>
<evidence type="ECO:0000256" key="6">
    <source>
        <dbReference type="SAM" id="Phobius"/>
    </source>
</evidence>
<dbReference type="Gene3D" id="1.10.630.10">
    <property type="entry name" value="Cytochrome P450"/>
    <property type="match status" value="1"/>
</dbReference>
<dbReference type="PANTHER" id="PTHR47955">
    <property type="entry name" value="CYTOCHROME P450 FAMILY 71 PROTEIN"/>
    <property type="match status" value="1"/>
</dbReference>
<keyword evidence="8" id="KW-1185">Reference proteome</keyword>
<dbReference type="GO" id="GO:0005506">
    <property type="term" value="F:iron ion binding"/>
    <property type="evidence" value="ECO:0007669"/>
    <property type="project" value="InterPro"/>
</dbReference>
<dbReference type="InterPro" id="IPR001128">
    <property type="entry name" value="Cyt_P450"/>
</dbReference>
<keyword evidence="6" id="KW-1133">Transmembrane helix</keyword>
<dbReference type="EMBL" id="PDCK01000045">
    <property type="protein sequence ID" value="PRQ17180.1"/>
    <property type="molecule type" value="Genomic_DNA"/>
</dbReference>
<evidence type="ECO:0000256" key="5">
    <source>
        <dbReference type="RuleBase" id="RU000461"/>
    </source>
</evidence>
<dbReference type="PANTHER" id="PTHR47955:SF15">
    <property type="entry name" value="CYTOCHROME P450 71A2-LIKE"/>
    <property type="match status" value="1"/>
</dbReference>
<gene>
    <name evidence="7" type="ORF">RchiOBHm_Chr7g0192231</name>
</gene>
<dbReference type="FunFam" id="1.10.630.10:FF:000011">
    <property type="entry name" value="Cytochrome P450 83B1"/>
    <property type="match status" value="1"/>
</dbReference>
<dbReference type="OrthoDB" id="1470350at2759"/>
<evidence type="ECO:0000256" key="2">
    <source>
        <dbReference type="ARBA" id="ARBA00022723"/>
    </source>
</evidence>
<dbReference type="InterPro" id="IPR002401">
    <property type="entry name" value="Cyt_P450_E_grp-I"/>
</dbReference>
<evidence type="ECO:0000256" key="4">
    <source>
        <dbReference type="PIRSR" id="PIRSR602401-1"/>
    </source>
</evidence>
<reference evidence="7 8" key="1">
    <citation type="journal article" date="2018" name="Nat. Genet.">
        <title>The Rosa genome provides new insights in the design of modern roses.</title>
        <authorList>
            <person name="Bendahmane M."/>
        </authorList>
    </citation>
    <scope>NUCLEOTIDE SEQUENCE [LARGE SCALE GENOMIC DNA]</scope>
    <source>
        <strain evidence="8">cv. Old Blush</strain>
    </source>
</reference>
<dbReference type="STRING" id="74649.A0A2P6P5H4"/>
<feature type="binding site" description="axial binding residue" evidence="4">
    <location>
        <position position="483"/>
    </location>
    <ligand>
        <name>heme</name>
        <dbReference type="ChEBI" id="CHEBI:30413"/>
    </ligand>
    <ligandPart>
        <name>Fe</name>
        <dbReference type="ChEBI" id="CHEBI:18248"/>
    </ligandPart>
</feature>
<keyword evidence="5" id="KW-0503">Monooxygenase</keyword>
<keyword evidence="6" id="KW-0812">Transmembrane</keyword>
<sequence>MRMLSLLIKMIELTSTHKISLLMEYYFTLTLVLCVPIFFVLFRRYSSVTTKNPPPSPPKLPFLGNLHQLDSHPHRSLQALAHHHGPLMLLHFGSVPVLVVSTAEVAREVLKTHDLTIASRPKSTVFKKLLYNYKDLASAPYSEYWRQLRSICVLNLLSTKKVCSFRAVREDEAKIMINRIEQSCISSSSKSSVVNLREIFVMLTIDLACRVTTGRKYNSVVGEDGDKILFKDLVWEFIELLGGIYIGDYIPWLAWLTRVNGLDSKLDKVAKQFDDLLDRVIQDHIDQRSKCGNINDNVNHPDDQEENGQNDFVDVLLGIQEDNSSIGLPIDRVTVKALLLDMFSGGTDTSYTLLEWTMAELLRHPRVMKKLQNEVRGIAGNKSEINEDDLNGMNYLKAVIKETLRLHPPLTLLFRISTEDMKIKGYNVKANTQIIDNAWQIGRDPKSYNNPDKYEPERFLNSDVDYKGNHFEFIPFGAGRRSCPGIQYAAMVNEIALANLVHKFDWLVPGGVGAHDIDMTESTGVKTQMKYPLKAVAIPYSYKIKTEEL</sequence>
<evidence type="ECO:0000313" key="7">
    <source>
        <dbReference type="EMBL" id="PRQ17180.1"/>
    </source>
</evidence>
<evidence type="ECO:0000313" key="8">
    <source>
        <dbReference type="Proteomes" id="UP000238479"/>
    </source>
</evidence>
<dbReference type="InterPro" id="IPR017972">
    <property type="entry name" value="Cyt_P450_CS"/>
</dbReference>